<name>A0ABU3DDL7_9RHOB</name>
<accession>A0ABU3DDL7</accession>
<dbReference type="GO" id="GO:0016491">
    <property type="term" value="F:oxidoreductase activity"/>
    <property type="evidence" value="ECO:0007669"/>
    <property type="project" value="UniProtKB-KW"/>
</dbReference>
<comment type="similarity">
    <text evidence="1">Belongs to the short-chain dehydrogenases/reductases (SDR) family.</text>
</comment>
<dbReference type="EMBL" id="JAVRHL010000001">
    <property type="protein sequence ID" value="MDT0681782.1"/>
    <property type="molecule type" value="Genomic_DNA"/>
</dbReference>
<dbReference type="PANTHER" id="PTHR42760:SF123">
    <property type="entry name" value="OXIDOREDUCTASE"/>
    <property type="match status" value="1"/>
</dbReference>
<dbReference type="Proteomes" id="UP001265259">
    <property type="component" value="Unassembled WGS sequence"/>
</dbReference>
<gene>
    <name evidence="2" type="ORF">RM543_03720</name>
</gene>
<dbReference type="PANTHER" id="PTHR42760">
    <property type="entry name" value="SHORT-CHAIN DEHYDROGENASES/REDUCTASES FAMILY MEMBER"/>
    <property type="match status" value="1"/>
</dbReference>
<proteinExistence type="inferred from homology"/>
<dbReference type="Gene3D" id="3.40.50.720">
    <property type="entry name" value="NAD(P)-binding Rossmann-like Domain"/>
    <property type="match status" value="1"/>
</dbReference>
<dbReference type="InterPro" id="IPR036291">
    <property type="entry name" value="NAD(P)-bd_dom_sf"/>
</dbReference>
<dbReference type="Pfam" id="PF13561">
    <property type="entry name" value="adh_short_C2"/>
    <property type="match status" value="1"/>
</dbReference>
<dbReference type="InterPro" id="IPR002347">
    <property type="entry name" value="SDR_fam"/>
</dbReference>
<evidence type="ECO:0000313" key="3">
    <source>
        <dbReference type="Proteomes" id="UP001265259"/>
    </source>
</evidence>
<keyword evidence="3" id="KW-1185">Reference proteome</keyword>
<dbReference type="InterPro" id="IPR020904">
    <property type="entry name" value="Sc_DH/Rdtase_CS"/>
</dbReference>
<comment type="caution">
    <text evidence="2">The sequence shown here is derived from an EMBL/GenBank/DDBJ whole genome shotgun (WGS) entry which is preliminary data.</text>
</comment>
<keyword evidence="2" id="KW-0560">Oxidoreductase</keyword>
<protein>
    <submittedName>
        <fullName evidence="2">SDR family oxidoreductase</fullName>
        <ecNumber evidence="2">1.1.-.-</ecNumber>
    </submittedName>
</protein>
<dbReference type="PRINTS" id="PR00080">
    <property type="entry name" value="SDRFAMILY"/>
</dbReference>
<dbReference type="RefSeq" id="WP_311689549.1">
    <property type="nucleotide sequence ID" value="NZ_JAVRHL010000001.1"/>
</dbReference>
<dbReference type="SUPFAM" id="SSF51735">
    <property type="entry name" value="NAD(P)-binding Rossmann-fold domains"/>
    <property type="match status" value="1"/>
</dbReference>
<evidence type="ECO:0000256" key="1">
    <source>
        <dbReference type="ARBA" id="ARBA00006484"/>
    </source>
</evidence>
<evidence type="ECO:0000313" key="2">
    <source>
        <dbReference type="EMBL" id="MDT0681782.1"/>
    </source>
</evidence>
<reference evidence="2 3" key="1">
    <citation type="submission" date="2023-09" db="EMBL/GenBank/DDBJ databases">
        <authorList>
            <person name="Rey-Velasco X."/>
        </authorList>
    </citation>
    <scope>NUCLEOTIDE SEQUENCE [LARGE SCALE GENOMIC DNA]</scope>
    <source>
        <strain evidence="2 3">F158</strain>
    </source>
</reference>
<dbReference type="PRINTS" id="PR00081">
    <property type="entry name" value="GDHRDH"/>
</dbReference>
<sequence length="240" mass="24628">MEPKTAIVTGAAGTIGRAICESLAGKGWRVAALDLDADGLARVEGGVLPITCDVTDEAAVAEAFAKAGSEFGTPGIDLLVSNAGIAHPVTGPIEELSLAGWRRMTDSHLLGAFLTVRAAVPGLRARGGSIVTMSSVRAVQAEPDCEGYGAAKGGLIGLTQSLAVSLGPEVRANTILPGWIVPPKERPDLREVDHGQHPAGRAGRPEDIAEAVIYLEGAGFVTGQTLVVDGGMGRKMVYAE</sequence>
<organism evidence="2 3">
    <name type="scientific">Tropicimonas omnivorans</name>
    <dbReference type="NCBI Taxonomy" id="3075590"/>
    <lineage>
        <taxon>Bacteria</taxon>
        <taxon>Pseudomonadati</taxon>
        <taxon>Pseudomonadota</taxon>
        <taxon>Alphaproteobacteria</taxon>
        <taxon>Rhodobacterales</taxon>
        <taxon>Roseobacteraceae</taxon>
        <taxon>Tropicimonas</taxon>
    </lineage>
</organism>
<dbReference type="EC" id="1.1.-.-" evidence="2"/>
<dbReference type="CDD" id="cd05233">
    <property type="entry name" value="SDR_c"/>
    <property type="match status" value="1"/>
</dbReference>
<dbReference type="PROSITE" id="PS00061">
    <property type="entry name" value="ADH_SHORT"/>
    <property type="match status" value="1"/>
</dbReference>